<dbReference type="Proteomes" id="UP001233264">
    <property type="component" value="Plasmid pSkuCCBAU71714a"/>
</dbReference>
<dbReference type="Pfam" id="PF06114">
    <property type="entry name" value="Peptidase_M78"/>
    <property type="match status" value="1"/>
</dbReference>
<dbReference type="SMART" id="SM00530">
    <property type="entry name" value="HTH_XRE"/>
    <property type="match status" value="1"/>
</dbReference>
<dbReference type="Gene3D" id="1.10.260.40">
    <property type="entry name" value="lambda repressor-like DNA-binding domains"/>
    <property type="match status" value="1"/>
</dbReference>
<reference evidence="3 4" key="1">
    <citation type="submission" date="2023-03" db="EMBL/GenBank/DDBJ databases">
        <authorList>
            <person name="Menendez E."/>
            <person name="Kaur S."/>
            <person name="Flores-Felix J.D."/>
            <person name="diCenzo G.C."/>
            <person name="Peix A."/>
            <person name="Velazquez E."/>
        </authorList>
    </citation>
    <scope>NUCLEOTIDE SEQUENCE [LARGE SCALE GENOMIC DNA]</scope>
    <source>
        <strain evidence="3 4">CCBAU 71714</strain>
        <plasmid evidence="3 4">pSkuCCBAU71714a</plasmid>
    </source>
</reference>
<keyword evidence="3" id="KW-0614">Plasmid</keyword>
<keyword evidence="4" id="KW-1185">Reference proteome</keyword>
<dbReference type="InterPro" id="IPR001387">
    <property type="entry name" value="Cro/C1-type_HTH"/>
</dbReference>
<sequence length="363" mass="40749">MFNGKRLSLARKRQRLTAKELAERASVSPVTITRLETGQNQADPATLDRLAEVLGYPGTFFFKEDPALLSSEIVSFRSLSSMTAKERNAALAAGDTGVELYEWLESHYNLPHLDLPAFDPGLTPEAAADALRQHWGLGYRPIANLMKLMEAKGIRILGLEESTANVDAFSFWQSDKAYVFLNSFKSAERSIFDTAHELGHLVLHRHGETSGADEDTRTAEIEANRFAAAFLMPEEDIRVRMPRLITAELIVRAKKRWRVSAMALAYRLRHLPKPMLSEWQYRAICIELGKRGYRTAEPDTVGRETSILWGKVLTELWSERKSLESVAAQLSLPIHEIEKLLHGILPRQEGGNPGPHTPVKLVT</sequence>
<feature type="domain" description="HTH cro/C1-type" evidence="2">
    <location>
        <begin position="7"/>
        <end position="61"/>
    </location>
</feature>
<dbReference type="InterPro" id="IPR010982">
    <property type="entry name" value="Lambda_DNA-bd_dom_sf"/>
</dbReference>
<accession>A0ABY8TFS0</accession>
<protein>
    <submittedName>
        <fullName evidence="3">XRE family transcriptional regulator</fullName>
    </submittedName>
</protein>
<dbReference type="SUPFAM" id="SSF47413">
    <property type="entry name" value="lambda repressor-like DNA-binding domains"/>
    <property type="match status" value="1"/>
</dbReference>
<dbReference type="InterPro" id="IPR010359">
    <property type="entry name" value="IrrE_HExxH"/>
</dbReference>
<dbReference type="RefSeq" id="WP_127701562.1">
    <property type="nucleotide sequence ID" value="NZ_CP120366.1"/>
</dbReference>
<evidence type="ECO:0000313" key="4">
    <source>
        <dbReference type="Proteomes" id="UP001233264"/>
    </source>
</evidence>
<dbReference type="PROSITE" id="PS50943">
    <property type="entry name" value="HTH_CROC1"/>
    <property type="match status" value="1"/>
</dbReference>
<dbReference type="InterPro" id="IPR052345">
    <property type="entry name" value="Rad_response_metalloprotease"/>
</dbReference>
<dbReference type="Pfam" id="PF01381">
    <property type="entry name" value="HTH_3"/>
    <property type="match status" value="1"/>
</dbReference>
<dbReference type="CDD" id="cd00093">
    <property type="entry name" value="HTH_XRE"/>
    <property type="match status" value="1"/>
</dbReference>
<dbReference type="EMBL" id="CP120366">
    <property type="protein sequence ID" value="WHS96619.1"/>
    <property type="molecule type" value="Genomic_DNA"/>
</dbReference>
<geneLocation type="plasmid" evidence="3 4">
    <name>pSkuCCBAU71714a</name>
</geneLocation>
<comment type="similarity">
    <text evidence="1">Belongs to the short-chain fatty acyl-CoA assimilation regulator (ScfR) family.</text>
</comment>
<gene>
    <name evidence="3" type="ORF">PZL22_005555</name>
</gene>
<evidence type="ECO:0000313" key="3">
    <source>
        <dbReference type="EMBL" id="WHS96619.1"/>
    </source>
</evidence>
<dbReference type="PANTHER" id="PTHR43236">
    <property type="entry name" value="ANTITOXIN HIGA1"/>
    <property type="match status" value="1"/>
</dbReference>
<proteinExistence type="inferred from homology"/>
<evidence type="ECO:0000256" key="1">
    <source>
        <dbReference type="ARBA" id="ARBA00007227"/>
    </source>
</evidence>
<dbReference type="Gene3D" id="1.10.10.2910">
    <property type="match status" value="1"/>
</dbReference>
<evidence type="ECO:0000259" key="2">
    <source>
        <dbReference type="PROSITE" id="PS50943"/>
    </source>
</evidence>
<name>A0ABY8TFS0_9HYPH</name>
<organism evidence="3 4">
    <name type="scientific">Sinorhizobium kummerowiae</name>
    <dbReference type="NCBI Taxonomy" id="158892"/>
    <lineage>
        <taxon>Bacteria</taxon>
        <taxon>Pseudomonadati</taxon>
        <taxon>Pseudomonadota</taxon>
        <taxon>Alphaproteobacteria</taxon>
        <taxon>Hyphomicrobiales</taxon>
        <taxon>Rhizobiaceae</taxon>
        <taxon>Sinorhizobium/Ensifer group</taxon>
        <taxon>Sinorhizobium</taxon>
    </lineage>
</organism>
<dbReference type="PANTHER" id="PTHR43236:SF1">
    <property type="entry name" value="BLL7220 PROTEIN"/>
    <property type="match status" value="1"/>
</dbReference>